<dbReference type="Pfam" id="PF12840">
    <property type="entry name" value="HTH_20"/>
    <property type="match status" value="1"/>
</dbReference>
<dbReference type="OrthoDB" id="1691727at2"/>
<protein>
    <submittedName>
        <fullName evidence="2">ArsR family transcriptional regulator</fullName>
    </submittedName>
</protein>
<dbReference type="EMBL" id="MJBI02000001">
    <property type="protein sequence ID" value="RAI82925.1"/>
    <property type="molecule type" value="Genomic_DNA"/>
</dbReference>
<dbReference type="InterPro" id="IPR036388">
    <property type="entry name" value="WH-like_DNA-bd_sf"/>
</dbReference>
<proteinExistence type="predicted"/>
<dbReference type="Gene3D" id="1.10.10.10">
    <property type="entry name" value="Winged helix-like DNA-binding domain superfamily/Winged helix DNA-binding domain"/>
    <property type="match status" value="1"/>
</dbReference>
<gene>
    <name evidence="2" type="ORF">BFS35_004355</name>
</gene>
<name>A0A2G5NRR2_9STAP</name>
<dbReference type="InterPro" id="IPR036390">
    <property type="entry name" value="WH_DNA-bd_sf"/>
</dbReference>
<evidence type="ECO:0000256" key="1">
    <source>
        <dbReference type="ARBA" id="ARBA00023125"/>
    </source>
</evidence>
<reference evidence="2 3" key="1">
    <citation type="journal article" date="2018" name="Front. Microbiol.">
        <title>Description and Comparative Genomics of Macrococcus caseolyticus subsp. hominis subsp. nov., Macrococcus goetzii sp. nov., Macrococcus epidermidis sp. nov., and Macrococcus bohemicus sp. nov., Novel Macrococci From Human Clinical Material With Virulence Potential and Suspected Uptake of Foreign DNA by Natural Transformation.</title>
        <authorList>
            <person name="Maslanova I."/>
            <person name="Wertheimer Z."/>
            <person name="Sedlacek I."/>
            <person name="Svec P."/>
            <person name="Indrakova A."/>
            <person name="Kovarovic V."/>
            <person name="Schumann P."/>
            <person name="Sproer C."/>
            <person name="Kralova S."/>
            <person name="Sedo O."/>
            <person name="Kristofova L."/>
            <person name="Vrbovska V."/>
            <person name="Fuzik T."/>
            <person name="Petras P."/>
            <person name="Zdrahal Z."/>
            <person name="Ruzickova V."/>
            <person name="Doskar J."/>
            <person name="Pantucek R."/>
        </authorList>
    </citation>
    <scope>NUCLEOTIDE SEQUENCE [LARGE SCALE GENOMIC DNA]</scope>
    <source>
        <strain evidence="2 3">CCM 4927</strain>
    </source>
</reference>
<evidence type="ECO:0000313" key="3">
    <source>
        <dbReference type="Proteomes" id="UP000229523"/>
    </source>
</evidence>
<accession>A0A2G5NRR2</accession>
<dbReference type="RefSeq" id="WP_099577489.1">
    <property type="nucleotide sequence ID" value="NZ_MJBI02000001.1"/>
</dbReference>
<sequence length="190" mass="22302">MTQFQINTFEQLKCISDELRMRISILLIEKEMTVTDISKQLNIPKAKIFYHMKELEKHKMIEMTQQIPEGSNILKYYRATHNGFNVNPALINSDNIHPSKKIITEQLNRTVQVLNQFGIIKDNQYVISTTQQIRIDKNDVTAFKDAFNLLIKKYSKAIDNENMMEGEEENLSKNYYINLTAFEITKDVFE</sequence>
<dbReference type="CDD" id="cd00090">
    <property type="entry name" value="HTH_ARSR"/>
    <property type="match status" value="1"/>
</dbReference>
<evidence type="ECO:0000313" key="2">
    <source>
        <dbReference type="EMBL" id="RAI82925.1"/>
    </source>
</evidence>
<dbReference type="PANTHER" id="PTHR38600:SF2">
    <property type="entry name" value="SLL0088 PROTEIN"/>
    <property type="match status" value="1"/>
</dbReference>
<dbReference type="AlphaFoldDB" id="A0A2G5NRR2"/>
<dbReference type="GO" id="GO:0003677">
    <property type="term" value="F:DNA binding"/>
    <property type="evidence" value="ECO:0007669"/>
    <property type="project" value="UniProtKB-KW"/>
</dbReference>
<comment type="caution">
    <text evidence="2">The sequence shown here is derived from an EMBL/GenBank/DDBJ whole genome shotgun (WGS) entry which is preliminary data.</text>
</comment>
<dbReference type="InterPro" id="IPR011991">
    <property type="entry name" value="ArsR-like_HTH"/>
</dbReference>
<dbReference type="SUPFAM" id="SSF46785">
    <property type="entry name" value="Winged helix' DNA-binding domain"/>
    <property type="match status" value="1"/>
</dbReference>
<keyword evidence="3" id="KW-1185">Reference proteome</keyword>
<dbReference type="GO" id="GO:0003700">
    <property type="term" value="F:DNA-binding transcription factor activity"/>
    <property type="evidence" value="ECO:0007669"/>
    <property type="project" value="InterPro"/>
</dbReference>
<organism evidence="2 3">
    <name type="scientific">Macrococcoides goetzii</name>
    <dbReference type="NCBI Taxonomy" id="1891097"/>
    <lineage>
        <taxon>Bacteria</taxon>
        <taxon>Bacillati</taxon>
        <taxon>Bacillota</taxon>
        <taxon>Bacilli</taxon>
        <taxon>Bacillales</taxon>
        <taxon>Staphylococcaceae</taxon>
        <taxon>Macrococcoides</taxon>
    </lineage>
</organism>
<dbReference type="PANTHER" id="PTHR38600">
    <property type="entry name" value="TRANSCRIPTIONAL REGULATORY PROTEIN"/>
    <property type="match status" value="1"/>
</dbReference>
<keyword evidence="1" id="KW-0238">DNA-binding</keyword>
<dbReference type="Proteomes" id="UP000229523">
    <property type="component" value="Unassembled WGS sequence"/>
</dbReference>
<dbReference type="SMART" id="SM00418">
    <property type="entry name" value="HTH_ARSR"/>
    <property type="match status" value="1"/>
</dbReference>
<dbReference type="InterPro" id="IPR001845">
    <property type="entry name" value="HTH_ArsR_DNA-bd_dom"/>
</dbReference>